<organism evidence="1 2">
    <name type="scientific">Phanerochaete sordida</name>
    <dbReference type="NCBI Taxonomy" id="48140"/>
    <lineage>
        <taxon>Eukaryota</taxon>
        <taxon>Fungi</taxon>
        <taxon>Dikarya</taxon>
        <taxon>Basidiomycota</taxon>
        <taxon>Agaricomycotina</taxon>
        <taxon>Agaricomycetes</taxon>
        <taxon>Polyporales</taxon>
        <taxon>Phanerochaetaceae</taxon>
        <taxon>Phanerochaete</taxon>
    </lineage>
</organism>
<evidence type="ECO:0000313" key="2">
    <source>
        <dbReference type="Proteomes" id="UP000703269"/>
    </source>
</evidence>
<keyword evidence="2" id="KW-1185">Reference proteome</keyword>
<protein>
    <submittedName>
        <fullName evidence="1">Uncharacterized protein</fullName>
    </submittedName>
</protein>
<dbReference type="EMBL" id="BPQB01000048">
    <property type="protein sequence ID" value="GJE95327.1"/>
    <property type="molecule type" value="Genomic_DNA"/>
</dbReference>
<proteinExistence type="predicted"/>
<name>A0A9P3GHV3_9APHY</name>
<evidence type="ECO:0000313" key="1">
    <source>
        <dbReference type="EMBL" id="GJE95327.1"/>
    </source>
</evidence>
<reference evidence="1 2" key="1">
    <citation type="submission" date="2021-08" db="EMBL/GenBank/DDBJ databases">
        <title>Draft Genome Sequence of Phanerochaete sordida strain YK-624.</title>
        <authorList>
            <person name="Mori T."/>
            <person name="Dohra H."/>
            <person name="Suzuki T."/>
            <person name="Kawagishi H."/>
            <person name="Hirai H."/>
        </authorList>
    </citation>
    <scope>NUCLEOTIDE SEQUENCE [LARGE SCALE GENOMIC DNA]</scope>
    <source>
        <strain evidence="1 2">YK-624</strain>
    </source>
</reference>
<sequence length="348" mass="39244">MSCAALPQELIDHVLDMLDATFVDVQSKYGPVPRSRVLAHCTLVARAWLPRSSHHLLSTIWLANWRYPQFIVAAQASPRLARYVTALVLRQGPHADADILEDLLEALPQLRTLEHWGAAGWCKFLQDEGPWMDNLPEHLLARIMRLMVTLNTALVVGRTVWDFRPEHALSDRSLDEERGLPALVLREAWDDTKDLSHANAILYHTGFIWRSLELRNFAFTGKGSDPPLDALDHCGQLESVTLHVDTPPEFTWASWYLMKHIPSHVRRVAVVFAKPDAVGALRGIKNAGTNWEQFARGLDGCIGLEHLEFRGLCSELTGREASARLEERRAELLCTLPEHLAEVTTCRP</sequence>
<accession>A0A9P3GHV3</accession>
<dbReference type="Proteomes" id="UP000703269">
    <property type="component" value="Unassembled WGS sequence"/>
</dbReference>
<dbReference type="OrthoDB" id="2977329at2759"/>
<dbReference type="AlphaFoldDB" id="A0A9P3GHV3"/>
<comment type="caution">
    <text evidence="1">The sequence shown here is derived from an EMBL/GenBank/DDBJ whole genome shotgun (WGS) entry which is preliminary data.</text>
</comment>
<gene>
    <name evidence="1" type="ORF">PsYK624_115110</name>
</gene>